<evidence type="ECO:0000256" key="1">
    <source>
        <dbReference type="ARBA" id="ARBA00005466"/>
    </source>
</evidence>
<evidence type="ECO:0000256" key="3">
    <source>
        <dbReference type="SAM" id="SignalP"/>
    </source>
</evidence>
<comment type="similarity">
    <text evidence="1">Belongs to the oxygen-dependent FAD-linked oxidoreductase family.</text>
</comment>
<name>A0A9P6E7I2_9AGAR</name>
<evidence type="ECO:0000256" key="2">
    <source>
        <dbReference type="ARBA" id="ARBA00023002"/>
    </source>
</evidence>
<keyword evidence="2" id="KW-0560">Oxidoreductase</keyword>
<dbReference type="PANTHER" id="PTHR13878">
    <property type="entry name" value="GULONOLACTONE OXIDASE"/>
    <property type="match status" value="1"/>
</dbReference>
<dbReference type="GO" id="GO:0016491">
    <property type="term" value="F:oxidoreductase activity"/>
    <property type="evidence" value="ECO:0007669"/>
    <property type="project" value="UniProtKB-KW"/>
</dbReference>
<comment type="caution">
    <text evidence="5">The sequence shown here is derived from an EMBL/GenBank/DDBJ whole genome shotgun (WGS) entry which is preliminary data.</text>
</comment>
<sequence length="624" mass="68010">MHFRLFVALLPALFSFANCFNFPYEQIQLTDKDTVGNVDVKFGSTAGPAASGDCKIFPGDTNWPSETRWAAFNTTLGGALIKTLAPASPCYANQPNYNPTECSTIRSQFSQLAFQMENPNSIMSDWLTGATCPPTTNTNGTCLQGGYPVYVVNATTAKHIQAAVNFARNNQIRLVIKNTGHDWIGRSAGAGALSVWTHHLKTFEYLPSYRIGRYQGRAARVGVALQSFDLFTEMSNNNITVVAPQDQSIGTFGGYMQGGGHSWLGSKYGLMADQVLSVEIVTANGRFITADPTQNQDLFFAVRGGGGSTFGIVTSAVIKAYPAISMSSSPISFSTANTRTTPGLSSDVFWSAVRIYFADLGRIADNKGFVYQFINVGAANNVTTYTLTATYYFPDTSATQAQQLLAPFYSQLAQVGVNLTNPSPTFYPTYSSMFAGRGVNGGAGGQHFIGRLWPRKTLETPDLLDTSMTAIRAFVEEGGYTFHSVAYTPSDTLAGYPGSSNAVNPAFRVGIMHVTGFDSQLAQGDVNWQKQRYERLNSFTQRLRDATPGAGAYMNEADIQEPNWQQSFYGNHWERLSTIKRQQDPSMVFYAHHGVGSEAWEVKTPDGMPTQNGRLCKVGRTPSI</sequence>
<dbReference type="InterPro" id="IPR016166">
    <property type="entry name" value="FAD-bd_PCMH"/>
</dbReference>
<dbReference type="GO" id="GO:0071949">
    <property type="term" value="F:FAD binding"/>
    <property type="evidence" value="ECO:0007669"/>
    <property type="project" value="InterPro"/>
</dbReference>
<evidence type="ECO:0000259" key="4">
    <source>
        <dbReference type="PROSITE" id="PS51387"/>
    </source>
</evidence>
<dbReference type="SUPFAM" id="SSF56176">
    <property type="entry name" value="FAD-binding/transporter-associated domain-like"/>
    <property type="match status" value="1"/>
</dbReference>
<dbReference type="Pfam" id="PF01565">
    <property type="entry name" value="FAD_binding_4"/>
    <property type="match status" value="1"/>
</dbReference>
<dbReference type="Gene3D" id="3.30.465.10">
    <property type="match status" value="2"/>
</dbReference>
<dbReference type="OrthoDB" id="9983560at2759"/>
<reference evidence="5" key="1">
    <citation type="submission" date="2020-11" db="EMBL/GenBank/DDBJ databases">
        <authorList>
            <consortium name="DOE Joint Genome Institute"/>
            <person name="Ahrendt S."/>
            <person name="Riley R."/>
            <person name="Andreopoulos W."/>
            <person name="Labutti K."/>
            <person name="Pangilinan J."/>
            <person name="Ruiz-Duenas F.J."/>
            <person name="Barrasa J.M."/>
            <person name="Sanchez-Garcia M."/>
            <person name="Camarero S."/>
            <person name="Miyauchi S."/>
            <person name="Serrano A."/>
            <person name="Linde D."/>
            <person name="Babiker R."/>
            <person name="Drula E."/>
            <person name="Ayuso-Fernandez I."/>
            <person name="Pacheco R."/>
            <person name="Padilla G."/>
            <person name="Ferreira P."/>
            <person name="Barriuso J."/>
            <person name="Kellner H."/>
            <person name="Castanera R."/>
            <person name="Alfaro M."/>
            <person name="Ramirez L."/>
            <person name="Pisabarro A.G."/>
            <person name="Kuo A."/>
            <person name="Tritt A."/>
            <person name="Lipzen A."/>
            <person name="He G."/>
            <person name="Yan M."/>
            <person name="Ng V."/>
            <person name="Cullen D."/>
            <person name="Martin F."/>
            <person name="Rosso M.-N."/>
            <person name="Henrissat B."/>
            <person name="Hibbett D."/>
            <person name="Martinez A.T."/>
            <person name="Grigoriev I.V."/>
        </authorList>
    </citation>
    <scope>NUCLEOTIDE SEQUENCE</scope>
    <source>
        <strain evidence="5">CBS 506.95</strain>
    </source>
</reference>
<dbReference type="AlphaFoldDB" id="A0A9P6E7I2"/>
<dbReference type="InterPro" id="IPR012951">
    <property type="entry name" value="BBE"/>
</dbReference>
<gene>
    <name evidence="5" type="ORF">CPB83DRAFT_774880</name>
</gene>
<dbReference type="PANTHER" id="PTHR13878:SF91">
    <property type="entry name" value="FAD BINDING DOMAIN PROTEIN (AFU_ORTHOLOGUE AFUA_6G12070)-RELATED"/>
    <property type="match status" value="1"/>
</dbReference>
<dbReference type="Pfam" id="PF08031">
    <property type="entry name" value="BBE"/>
    <property type="match status" value="1"/>
</dbReference>
<proteinExistence type="inferred from homology"/>
<keyword evidence="6" id="KW-1185">Reference proteome</keyword>
<feature type="domain" description="FAD-binding PCMH-type" evidence="4">
    <location>
        <begin position="144"/>
        <end position="323"/>
    </location>
</feature>
<dbReference type="Proteomes" id="UP000807306">
    <property type="component" value="Unassembled WGS sequence"/>
</dbReference>
<dbReference type="InterPro" id="IPR036318">
    <property type="entry name" value="FAD-bd_PCMH-like_sf"/>
</dbReference>
<keyword evidence="3" id="KW-0732">Signal</keyword>
<organism evidence="5 6">
    <name type="scientific">Crepidotus variabilis</name>
    <dbReference type="NCBI Taxonomy" id="179855"/>
    <lineage>
        <taxon>Eukaryota</taxon>
        <taxon>Fungi</taxon>
        <taxon>Dikarya</taxon>
        <taxon>Basidiomycota</taxon>
        <taxon>Agaricomycotina</taxon>
        <taxon>Agaricomycetes</taxon>
        <taxon>Agaricomycetidae</taxon>
        <taxon>Agaricales</taxon>
        <taxon>Agaricineae</taxon>
        <taxon>Crepidotaceae</taxon>
        <taxon>Crepidotus</taxon>
    </lineage>
</organism>
<protein>
    <submittedName>
        <fullName evidence="5">FAD/FMN-containing isoamyl alcohol oxidase-like protein MreA</fullName>
    </submittedName>
</protein>
<feature type="chain" id="PRO_5040330695" evidence="3">
    <location>
        <begin position="20"/>
        <end position="624"/>
    </location>
</feature>
<evidence type="ECO:0000313" key="5">
    <source>
        <dbReference type="EMBL" id="KAF9523813.1"/>
    </source>
</evidence>
<dbReference type="InterPro" id="IPR006094">
    <property type="entry name" value="Oxid_FAD_bind_N"/>
</dbReference>
<dbReference type="InterPro" id="IPR050432">
    <property type="entry name" value="FAD-linked_Oxidoreductases_BP"/>
</dbReference>
<accession>A0A9P6E7I2</accession>
<dbReference type="InterPro" id="IPR016169">
    <property type="entry name" value="FAD-bd_PCMH_sub2"/>
</dbReference>
<feature type="signal peptide" evidence="3">
    <location>
        <begin position="1"/>
        <end position="19"/>
    </location>
</feature>
<evidence type="ECO:0000313" key="6">
    <source>
        <dbReference type="Proteomes" id="UP000807306"/>
    </source>
</evidence>
<dbReference type="PROSITE" id="PS51387">
    <property type="entry name" value="FAD_PCMH"/>
    <property type="match status" value="1"/>
</dbReference>
<dbReference type="EMBL" id="MU157910">
    <property type="protein sequence ID" value="KAF9523813.1"/>
    <property type="molecule type" value="Genomic_DNA"/>
</dbReference>